<dbReference type="GO" id="GO:0005634">
    <property type="term" value="C:nucleus"/>
    <property type="evidence" value="ECO:0007669"/>
    <property type="project" value="TreeGrafter"/>
</dbReference>
<sequence>MQRWGWGPARSSQRSMMINTLDLQSTELVYVAEGNANIVLKLTKLKQVLRLPKLEKSKGGGDHELFCYLHRSVKYISILADMCGHEFIFLPRIVKIPEDEAKRINEFITNFRPVNRLGKEFNGKYAMLMQDATAGSTSEPIYSVEIKPKQGWIFDNTIDHIFRLQGVKRCRYCCMQYLKMKMEKISSRSKYCPMDLFSGNVNRMRKAIEAILYEPQNNLRIFKNWKSCI</sequence>
<evidence type="ECO:0000256" key="5">
    <source>
        <dbReference type="ARBA" id="ARBA00022777"/>
    </source>
</evidence>
<comment type="similarity">
    <text evidence="1">Belongs to the IPK1 type 2 family.</text>
</comment>
<evidence type="ECO:0000256" key="7">
    <source>
        <dbReference type="RuleBase" id="RU364126"/>
    </source>
</evidence>
<dbReference type="InterPro" id="IPR009286">
    <property type="entry name" value="Ins_P5_2-kin"/>
</dbReference>
<evidence type="ECO:0000256" key="4">
    <source>
        <dbReference type="ARBA" id="ARBA00022741"/>
    </source>
</evidence>
<dbReference type="GO" id="GO:0005524">
    <property type="term" value="F:ATP binding"/>
    <property type="evidence" value="ECO:0007669"/>
    <property type="project" value="UniProtKB-KW"/>
</dbReference>
<protein>
    <recommendedName>
        <fullName evidence="2 7">Inositol-pentakisphosphate 2-kinase</fullName>
        <ecNumber evidence="2 7">2.7.1.158</ecNumber>
    </recommendedName>
</protein>
<dbReference type="Gene3D" id="3.30.200.110">
    <property type="entry name" value="Inositol-pentakisphosphate 2-kinase, N-lobe"/>
    <property type="match status" value="1"/>
</dbReference>
<keyword evidence="9" id="KW-1185">Reference proteome</keyword>
<dbReference type="OrthoDB" id="272370at2759"/>
<dbReference type="PANTHER" id="PTHR14456:SF2">
    <property type="entry name" value="INOSITOL-PENTAKISPHOSPHATE 2-KINASE"/>
    <property type="match status" value="1"/>
</dbReference>
<comment type="function">
    <text evidence="7">Phosphorylates Ins(1,3,4,5,6)P5 at position 2 to form Ins(1,2,3,4,5,6)P6 (InsP6 or phytate).</text>
</comment>
<reference evidence="8 9" key="1">
    <citation type="submission" date="2020-11" db="EMBL/GenBank/DDBJ databases">
        <authorList>
            <person name="Wallbank WR R."/>
            <person name="Pardo Diaz C."/>
            <person name="Kozak K."/>
            <person name="Martin S."/>
            <person name="Jiggins C."/>
            <person name="Moest M."/>
            <person name="Warren A I."/>
            <person name="Generalovic N T."/>
            <person name="Byers J.R.P. K."/>
            <person name="Montejo-Kovacevich G."/>
            <person name="Yen C E."/>
        </authorList>
    </citation>
    <scope>NUCLEOTIDE SEQUENCE [LARGE SCALE GENOMIC DNA]</scope>
</reference>
<keyword evidence="3 7" id="KW-0808">Transferase</keyword>
<evidence type="ECO:0000256" key="1">
    <source>
        <dbReference type="ARBA" id="ARBA00007229"/>
    </source>
</evidence>
<comment type="domain">
    <text evidence="7">The EXKPK motif is conserved in inositol-pentakisphosphate 2-kinases of both family 1 and 2.</text>
</comment>
<accession>A0A7R8UD49</accession>
<dbReference type="InterPro" id="IPR043001">
    <property type="entry name" value="IP5_2-K_N_lobe"/>
</dbReference>
<comment type="catalytic activity">
    <reaction evidence="7">
        <text>1D-myo-inositol 1,3,4,5,6-pentakisphosphate + ATP = 1D-myo-inositol hexakisphosphate + ADP + H(+)</text>
        <dbReference type="Rhea" id="RHEA:20313"/>
        <dbReference type="ChEBI" id="CHEBI:15378"/>
        <dbReference type="ChEBI" id="CHEBI:30616"/>
        <dbReference type="ChEBI" id="CHEBI:57733"/>
        <dbReference type="ChEBI" id="CHEBI:58130"/>
        <dbReference type="ChEBI" id="CHEBI:456216"/>
        <dbReference type="EC" id="2.7.1.158"/>
    </reaction>
</comment>
<evidence type="ECO:0000256" key="2">
    <source>
        <dbReference type="ARBA" id="ARBA00012023"/>
    </source>
</evidence>
<gene>
    <name evidence="8" type="ORF">HERILL_LOCUS1845</name>
</gene>
<evidence type="ECO:0000313" key="8">
    <source>
        <dbReference type="EMBL" id="CAD7078587.1"/>
    </source>
</evidence>
<dbReference type="Proteomes" id="UP000594454">
    <property type="component" value="Chromosome 1"/>
</dbReference>
<dbReference type="EMBL" id="LR899009">
    <property type="protein sequence ID" value="CAD7078587.1"/>
    <property type="molecule type" value="Genomic_DNA"/>
</dbReference>
<dbReference type="EC" id="2.7.1.158" evidence="2 7"/>
<proteinExistence type="inferred from homology"/>
<dbReference type="AlphaFoldDB" id="A0A7R8UD49"/>
<dbReference type="GO" id="GO:0035299">
    <property type="term" value="F:inositol-1,3,4,5,6-pentakisphosphate 2-kinase activity"/>
    <property type="evidence" value="ECO:0007669"/>
    <property type="project" value="UniProtKB-EC"/>
</dbReference>
<evidence type="ECO:0000313" key="9">
    <source>
        <dbReference type="Proteomes" id="UP000594454"/>
    </source>
</evidence>
<keyword evidence="4 7" id="KW-0547">Nucleotide-binding</keyword>
<name>A0A7R8UD49_HERIL</name>
<evidence type="ECO:0000256" key="3">
    <source>
        <dbReference type="ARBA" id="ARBA00022679"/>
    </source>
</evidence>
<dbReference type="InParanoid" id="A0A7R8UD49"/>
<dbReference type="Pfam" id="PF06090">
    <property type="entry name" value="Ins_P5_2-kin"/>
    <property type="match status" value="1"/>
</dbReference>
<dbReference type="GO" id="GO:0032958">
    <property type="term" value="P:inositol phosphate biosynthetic process"/>
    <property type="evidence" value="ECO:0007669"/>
    <property type="project" value="TreeGrafter"/>
</dbReference>
<keyword evidence="6 7" id="KW-0067">ATP-binding</keyword>
<dbReference type="PANTHER" id="PTHR14456">
    <property type="entry name" value="INOSITOL POLYPHOSPHATE KINASE 1"/>
    <property type="match status" value="1"/>
</dbReference>
<keyword evidence="5 7" id="KW-0418">Kinase</keyword>
<organism evidence="8 9">
    <name type="scientific">Hermetia illucens</name>
    <name type="common">Black soldier fly</name>
    <dbReference type="NCBI Taxonomy" id="343691"/>
    <lineage>
        <taxon>Eukaryota</taxon>
        <taxon>Metazoa</taxon>
        <taxon>Ecdysozoa</taxon>
        <taxon>Arthropoda</taxon>
        <taxon>Hexapoda</taxon>
        <taxon>Insecta</taxon>
        <taxon>Pterygota</taxon>
        <taxon>Neoptera</taxon>
        <taxon>Endopterygota</taxon>
        <taxon>Diptera</taxon>
        <taxon>Brachycera</taxon>
        <taxon>Stratiomyomorpha</taxon>
        <taxon>Stratiomyidae</taxon>
        <taxon>Hermetiinae</taxon>
        <taxon>Hermetia</taxon>
    </lineage>
</organism>
<evidence type="ECO:0000256" key="6">
    <source>
        <dbReference type="ARBA" id="ARBA00022840"/>
    </source>
</evidence>